<dbReference type="GO" id="GO:0004629">
    <property type="term" value="F:phospholipase C activity"/>
    <property type="evidence" value="ECO:0007669"/>
    <property type="project" value="InterPro"/>
</dbReference>
<dbReference type="InterPro" id="IPR001531">
    <property type="entry name" value="Zn_PLipaseC"/>
</dbReference>
<dbReference type="InterPro" id="IPR008947">
    <property type="entry name" value="PLipase_C/P1_nuclease_dom_sf"/>
</dbReference>
<dbReference type="EMBL" id="HACM01012442">
    <property type="protein sequence ID" value="CRZ12884.1"/>
    <property type="molecule type" value="Transcribed_RNA"/>
</dbReference>
<evidence type="ECO:0000259" key="2">
    <source>
        <dbReference type="PROSITE" id="PS51346"/>
    </source>
</evidence>
<evidence type="ECO:0000256" key="1">
    <source>
        <dbReference type="SAM" id="MobiDB-lite"/>
    </source>
</evidence>
<organism evidence="3">
    <name type="scientific">Spongospora subterranea</name>
    <dbReference type="NCBI Taxonomy" id="70186"/>
    <lineage>
        <taxon>Eukaryota</taxon>
        <taxon>Sar</taxon>
        <taxon>Rhizaria</taxon>
        <taxon>Endomyxa</taxon>
        <taxon>Phytomyxea</taxon>
        <taxon>Plasmodiophorida</taxon>
        <taxon>Plasmodiophoridae</taxon>
        <taxon>Spongospora</taxon>
    </lineage>
</organism>
<feature type="domain" description="Zn-dependent PLC" evidence="2">
    <location>
        <begin position="1"/>
        <end position="122"/>
    </location>
</feature>
<accession>A0A0H5RVW0</accession>
<feature type="compositionally biased region" description="Basic and acidic residues" evidence="1">
    <location>
        <begin position="140"/>
        <end position="170"/>
    </location>
</feature>
<dbReference type="PROSITE" id="PS51346">
    <property type="entry name" value="PROKAR_ZN_DEPEND_PLPC_2"/>
    <property type="match status" value="1"/>
</dbReference>
<dbReference type="Gene3D" id="1.10.575.10">
    <property type="entry name" value="P1 Nuclease"/>
    <property type="match status" value="1"/>
</dbReference>
<sequence length="170" mass="19120">LGVAIHYVQDATVPQHTTDCGADRPKCRHTEYEDFVDEFVIREVPHPKSVIFVPSFIPSDYVKAAASQSYLLINITSLDTAKPDNASRVRQTAISQIQHAIQLSAGLLKRFFQVWRTDPFQCVVLRVDELNERKGRKCKSKGDCERERGRDIEASGNGVKDRVATDADMT</sequence>
<dbReference type="AlphaFoldDB" id="A0A0H5RVW0"/>
<evidence type="ECO:0000313" key="3">
    <source>
        <dbReference type="EMBL" id="CRZ12884.1"/>
    </source>
</evidence>
<protein>
    <recommendedName>
        <fullName evidence="2">Zn-dependent PLC domain-containing protein</fullName>
    </recommendedName>
</protein>
<feature type="non-terminal residue" evidence="3">
    <location>
        <position position="170"/>
    </location>
</feature>
<reference evidence="3" key="1">
    <citation type="submission" date="2015-04" db="EMBL/GenBank/DDBJ databases">
        <title>The genome sequence of the plant pathogenic Rhizarian Plasmodiophora brassicae reveals insights in its biotrophic life cycle and the origin of chitin synthesis.</title>
        <authorList>
            <person name="Schwelm A."/>
            <person name="Fogelqvist J."/>
            <person name="Knaust A."/>
            <person name="Julke S."/>
            <person name="Lilja T."/>
            <person name="Dhandapani V."/>
            <person name="Bonilla-Rosso G."/>
            <person name="Karlsson M."/>
            <person name="Shevchenko A."/>
            <person name="Choi S.R."/>
            <person name="Kim H.G."/>
            <person name="Park J.Y."/>
            <person name="Lim Y.P."/>
            <person name="Ludwig-Muller J."/>
            <person name="Dixelius C."/>
        </authorList>
    </citation>
    <scope>NUCLEOTIDE SEQUENCE</scope>
    <source>
        <tissue evidence="3">Potato root galls</tissue>
    </source>
</reference>
<proteinExistence type="predicted"/>
<dbReference type="GO" id="GO:0008270">
    <property type="term" value="F:zinc ion binding"/>
    <property type="evidence" value="ECO:0007669"/>
    <property type="project" value="InterPro"/>
</dbReference>
<feature type="region of interest" description="Disordered" evidence="1">
    <location>
        <begin position="139"/>
        <end position="170"/>
    </location>
</feature>
<feature type="non-terminal residue" evidence="3">
    <location>
        <position position="1"/>
    </location>
</feature>
<name>A0A0H5RVW0_9EUKA</name>
<dbReference type="SUPFAM" id="SSF48537">
    <property type="entry name" value="Phospholipase C/P1 nuclease"/>
    <property type="match status" value="1"/>
</dbReference>